<proteinExistence type="predicted"/>
<evidence type="ECO:0000313" key="2">
    <source>
        <dbReference type="Proteomes" id="UP000001422"/>
    </source>
</evidence>
<gene>
    <name evidence="1" type="ordered locus">SYNW1188</name>
</gene>
<accession>Q7U6Z8</accession>
<sequence>MLRTRQGGAARYLRAPISMPDSIRQLFKTSAAAPMLCLSQGHLQRLKDSQGGPLIEGEHWFSGPTPKSPIRWEVAAIQELLSRRGQLRRQAEQLIKELV</sequence>
<dbReference type="HOGENOM" id="CLU_181614_0_0_3"/>
<dbReference type="Proteomes" id="UP000001422">
    <property type="component" value="Chromosome"/>
</dbReference>
<dbReference type="KEGG" id="syw:SYNW1188"/>
<reference evidence="1 2" key="1">
    <citation type="journal article" date="2003" name="Nature">
        <title>The genome of a motile marine Synechococcus.</title>
        <authorList>
            <person name="Palenik B."/>
            <person name="Brahamsha B."/>
            <person name="Larimer F."/>
            <person name="Land M."/>
            <person name="Hauser L."/>
            <person name="Chain P."/>
            <person name="Lamerdin J."/>
            <person name="Regala W."/>
            <person name="Allen E.A."/>
            <person name="McCarren J."/>
            <person name="Paulsen I."/>
            <person name="Dufresne A."/>
            <person name="Partensky F."/>
            <person name="Webb E."/>
            <person name="Waterbury J."/>
        </authorList>
    </citation>
    <scope>NUCLEOTIDE SEQUENCE [LARGE SCALE GENOMIC DNA]</scope>
    <source>
        <strain evidence="1 2">WH8102</strain>
    </source>
</reference>
<organism evidence="1 2">
    <name type="scientific">Parasynechococcus marenigrum (strain WH8102)</name>
    <dbReference type="NCBI Taxonomy" id="84588"/>
    <lineage>
        <taxon>Bacteria</taxon>
        <taxon>Bacillati</taxon>
        <taxon>Cyanobacteriota</taxon>
        <taxon>Cyanophyceae</taxon>
        <taxon>Synechococcales</taxon>
        <taxon>Prochlorococcaceae</taxon>
        <taxon>Parasynechococcus</taxon>
        <taxon>Parasynechococcus marenigrum</taxon>
    </lineage>
</organism>
<dbReference type="EMBL" id="BX569692">
    <property type="protein sequence ID" value="CAE07703.1"/>
    <property type="molecule type" value="Genomic_DNA"/>
</dbReference>
<protein>
    <submittedName>
        <fullName evidence="1">Uncharacterized protein</fullName>
    </submittedName>
</protein>
<evidence type="ECO:0000313" key="1">
    <source>
        <dbReference type="EMBL" id="CAE07703.1"/>
    </source>
</evidence>
<name>Q7U6Z8_PARMW</name>
<dbReference type="AlphaFoldDB" id="Q7U6Z8"/>
<keyword evidence="2" id="KW-1185">Reference proteome</keyword>